<name>A0ABW1A704_9ACTN</name>
<protein>
    <submittedName>
        <fullName evidence="2">Uncharacterized protein</fullName>
    </submittedName>
</protein>
<dbReference type="Proteomes" id="UP001596074">
    <property type="component" value="Unassembled WGS sequence"/>
</dbReference>
<keyword evidence="3" id="KW-1185">Reference proteome</keyword>
<comment type="caution">
    <text evidence="2">The sequence shown here is derived from an EMBL/GenBank/DDBJ whole genome shotgun (WGS) entry which is preliminary data.</text>
</comment>
<keyword evidence="1" id="KW-0812">Transmembrane</keyword>
<proteinExistence type="predicted"/>
<reference evidence="3" key="1">
    <citation type="journal article" date="2019" name="Int. J. Syst. Evol. Microbiol.">
        <title>The Global Catalogue of Microorganisms (GCM) 10K type strain sequencing project: providing services to taxonomists for standard genome sequencing and annotation.</title>
        <authorList>
            <consortium name="The Broad Institute Genomics Platform"/>
            <consortium name="The Broad Institute Genome Sequencing Center for Infectious Disease"/>
            <person name="Wu L."/>
            <person name="Ma J."/>
        </authorList>
    </citation>
    <scope>NUCLEOTIDE SEQUENCE [LARGE SCALE GENOMIC DNA]</scope>
    <source>
        <strain evidence="3">KCTC 42087</strain>
    </source>
</reference>
<feature type="transmembrane region" description="Helical" evidence="1">
    <location>
        <begin position="35"/>
        <end position="54"/>
    </location>
</feature>
<dbReference type="RefSeq" id="WP_378285735.1">
    <property type="nucleotide sequence ID" value="NZ_JBHSON010000048.1"/>
</dbReference>
<evidence type="ECO:0000313" key="2">
    <source>
        <dbReference type="EMBL" id="MFC5750009.1"/>
    </source>
</evidence>
<organism evidence="2 3">
    <name type="scientific">Actinomadura rugatobispora</name>
    <dbReference type="NCBI Taxonomy" id="1994"/>
    <lineage>
        <taxon>Bacteria</taxon>
        <taxon>Bacillati</taxon>
        <taxon>Actinomycetota</taxon>
        <taxon>Actinomycetes</taxon>
        <taxon>Streptosporangiales</taxon>
        <taxon>Thermomonosporaceae</taxon>
        <taxon>Actinomadura</taxon>
    </lineage>
</organism>
<keyword evidence="1" id="KW-1133">Transmembrane helix</keyword>
<evidence type="ECO:0000313" key="3">
    <source>
        <dbReference type="Proteomes" id="UP001596074"/>
    </source>
</evidence>
<dbReference type="EMBL" id="JBHSON010000048">
    <property type="protein sequence ID" value="MFC5750009.1"/>
    <property type="molecule type" value="Genomic_DNA"/>
</dbReference>
<accession>A0ABW1A704</accession>
<gene>
    <name evidence="2" type="ORF">ACFPZN_30645</name>
</gene>
<keyword evidence="1" id="KW-0472">Membrane</keyword>
<sequence>MTIGAAAMGIAALVLLGWARFLPAGPGSAARWSRTGVIMIAGSLLLLALAVWMASSAG</sequence>
<evidence type="ECO:0000256" key="1">
    <source>
        <dbReference type="SAM" id="Phobius"/>
    </source>
</evidence>